<dbReference type="Pfam" id="PF13535">
    <property type="entry name" value="ATP-grasp_4"/>
    <property type="match status" value="1"/>
</dbReference>
<keyword evidence="7" id="KW-1185">Reference proteome</keyword>
<dbReference type="Proteomes" id="UP000019028">
    <property type="component" value="Chromosome"/>
</dbReference>
<dbReference type="GO" id="GO:0005524">
    <property type="term" value="F:ATP binding"/>
    <property type="evidence" value="ECO:0007669"/>
    <property type="project" value="UniProtKB-UniRule"/>
</dbReference>
<dbReference type="PANTHER" id="PTHR43585:SF2">
    <property type="entry name" value="ATP-GRASP ENZYME FSQD"/>
    <property type="match status" value="1"/>
</dbReference>
<dbReference type="InterPro" id="IPR052032">
    <property type="entry name" value="ATP-dep_AA_Ligase"/>
</dbReference>
<dbReference type="PATRIC" id="fig|1239307.3.peg.46"/>
<evidence type="ECO:0000259" key="5">
    <source>
        <dbReference type="PROSITE" id="PS50975"/>
    </source>
</evidence>
<keyword evidence="2 4" id="KW-0547">Nucleotide-binding</keyword>
<dbReference type="AlphaFoldDB" id="W0HMW0"/>
<dbReference type="InterPro" id="IPR011761">
    <property type="entry name" value="ATP-grasp"/>
</dbReference>
<sequence>MKILIIDCETDSSNPVVEWLKPHECYLMTTGASLKNVSYHDKNNYVGIISLDTENNDDLIYYNAEKLHQVVQFDRVIGVREFDLLPAAYLREQWGLPGPSVAAIRAYRDKGVMKTLLREANIDVPAFALIDNALDIINFVKRNGYPVLVKPRCSRRALGISVLENDEALYQRLKSGLKSAPEDVINVMVETFIEGDMYHVDGLVLDGDIKFISPSRYLTPCMGFQQGKTIASSMLSEDEAVAAPLKRYVEQVIAALPSPENFVFHAEVFENRHGDLQLCEIAARAGGGPVIPAIETVYGVNLKEIAFRSLLGQPQVLTRLPRQSGRLSGWLIVPNRHPHARVENLPTHCPFPDVVSYKVFYSNGTTFTDSYQVLAEIIVNGESTRHIAATLSSVMAWFDETVQWHREGGEAPPF</sequence>
<name>W0HMW0_9GAMM</name>
<proteinExistence type="predicted"/>
<dbReference type="OrthoDB" id="3428978at2"/>
<evidence type="ECO:0000256" key="2">
    <source>
        <dbReference type="ARBA" id="ARBA00022741"/>
    </source>
</evidence>
<dbReference type="Gene3D" id="3.30.470.20">
    <property type="entry name" value="ATP-grasp fold, B domain"/>
    <property type="match status" value="1"/>
</dbReference>
<accession>W0HMW0</accession>
<protein>
    <submittedName>
        <fullName evidence="6">Putative amino acid ligase of ATP-grasp superfamily</fullName>
    </submittedName>
</protein>
<keyword evidence="3 4" id="KW-0067">ATP-binding</keyword>
<reference evidence="6 7" key="1">
    <citation type="journal article" date="2014" name="Genome Biol. Evol.">
        <title>Genome degeneration and adaptation in a nascent stage of symbiosis.</title>
        <authorList>
            <person name="Oakeson K.F."/>
            <person name="Gil R."/>
            <person name="Clayton A.L."/>
            <person name="Dunn D.M."/>
            <person name="von Niederhausern A.C."/>
            <person name="Hamil C."/>
            <person name="Aoyagi A."/>
            <person name="Duval B."/>
            <person name="Baca A."/>
            <person name="Silva F.J."/>
            <person name="Vallier A."/>
            <person name="Jackson D.G."/>
            <person name="Latorre A."/>
            <person name="Weiss R.B."/>
            <person name="Heddi A."/>
            <person name="Moya A."/>
            <person name="Dale C."/>
        </authorList>
    </citation>
    <scope>NUCLEOTIDE SEQUENCE [LARGE SCALE GENOMIC DNA]</scope>
    <source>
        <strain evidence="6 7">HS1</strain>
    </source>
</reference>
<dbReference type="EMBL" id="CP006569">
    <property type="protein sequence ID" value="AHF75159.1"/>
    <property type="molecule type" value="Genomic_DNA"/>
</dbReference>
<dbReference type="HOGENOM" id="CLU_029016_4_1_6"/>
<dbReference type="PANTHER" id="PTHR43585">
    <property type="entry name" value="FUMIPYRROLE BIOSYNTHESIS PROTEIN C"/>
    <property type="match status" value="1"/>
</dbReference>
<keyword evidence="1 6" id="KW-0436">Ligase</keyword>
<evidence type="ECO:0000313" key="6">
    <source>
        <dbReference type="EMBL" id="AHF75159.1"/>
    </source>
</evidence>
<evidence type="ECO:0000256" key="4">
    <source>
        <dbReference type="PROSITE-ProRule" id="PRU00409"/>
    </source>
</evidence>
<dbReference type="KEGG" id="sod:Sant_0042"/>
<dbReference type="PROSITE" id="PS50975">
    <property type="entry name" value="ATP_GRASP"/>
    <property type="match status" value="1"/>
</dbReference>
<gene>
    <name evidence="6" type="ORF">Sant_0042</name>
</gene>
<dbReference type="RefSeq" id="WP_025420315.1">
    <property type="nucleotide sequence ID" value="NZ_CP006569.1"/>
</dbReference>
<organism evidence="6 7">
    <name type="scientific">Sodalis praecaptivus</name>
    <dbReference type="NCBI Taxonomy" id="1239307"/>
    <lineage>
        <taxon>Bacteria</taxon>
        <taxon>Pseudomonadati</taxon>
        <taxon>Pseudomonadota</taxon>
        <taxon>Gammaproteobacteria</taxon>
        <taxon>Enterobacterales</taxon>
        <taxon>Bruguierivoracaceae</taxon>
        <taxon>Sodalis</taxon>
    </lineage>
</organism>
<evidence type="ECO:0000313" key="7">
    <source>
        <dbReference type="Proteomes" id="UP000019028"/>
    </source>
</evidence>
<dbReference type="GO" id="GO:0016874">
    <property type="term" value="F:ligase activity"/>
    <property type="evidence" value="ECO:0007669"/>
    <property type="project" value="UniProtKB-KW"/>
</dbReference>
<evidence type="ECO:0000256" key="1">
    <source>
        <dbReference type="ARBA" id="ARBA00022598"/>
    </source>
</evidence>
<dbReference type="GO" id="GO:0046872">
    <property type="term" value="F:metal ion binding"/>
    <property type="evidence" value="ECO:0007669"/>
    <property type="project" value="InterPro"/>
</dbReference>
<dbReference type="SUPFAM" id="SSF56059">
    <property type="entry name" value="Glutathione synthetase ATP-binding domain-like"/>
    <property type="match status" value="1"/>
</dbReference>
<evidence type="ECO:0000256" key="3">
    <source>
        <dbReference type="ARBA" id="ARBA00022840"/>
    </source>
</evidence>
<feature type="domain" description="ATP-grasp" evidence="5">
    <location>
        <begin position="114"/>
        <end position="311"/>
    </location>
</feature>
<dbReference type="Gene3D" id="3.40.50.20">
    <property type="match status" value="1"/>
</dbReference>